<dbReference type="Pfam" id="PF13187">
    <property type="entry name" value="Fer4_9"/>
    <property type="match status" value="1"/>
</dbReference>
<evidence type="ECO:0000256" key="8">
    <source>
        <dbReference type="HAMAP-Rule" id="MF_00461"/>
    </source>
</evidence>
<evidence type="ECO:0000256" key="4">
    <source>
        <dbReference type="ARBA" id="ARBA00022737"/>
    </source>
</evidence>
<dbReference type="GO" id="GO:0046872">
    <property type="term" value="F:metal ion binding"/>
    <property type="evidence" value="ECO:0007669"/>
    <property type="project" value="UniProtKB-KW"/>
</dbReference>
<comment type="function">
    <text evidence="8">Part of a membrane-bound complex that couples electron transfer with translocation of ions across the membrane.</text>
</comment>
<evidence type="ECO:0000256" key="6">
    <source>
        <dbReference type="ARBA" id="ARBA00023004"/>
    </source>
</evidence>
<dbReference type="NCBIfam" id="TIGR01945">
    <property type="entry name" value="rnfC"/>
    <property type="match status" value="1"/>
</dbReference>
<keyword evidence="4 8" id="KW-0677">Repeat</keyword>
<dbReference type="InterPro" id="IPR017896">
    <property type="entry name" value="4Fe4S_Fe-S-bd"/>
</dbReference>
<dbReference type="PROSITE" id="PS51379">
    <property type="entry name" value="4FE4S_FER_2"/>
    <property type="match status" value="2"/>
</dbReference>
<comment type="subcellular location">
    <subcellularLocation>
        <location evidence="8">Cell membrane</location>
        <topology evidence="8">Peripheral membrane protein</topology>
    </subcellularLocation>
</comment>
<feature type="binding site" evidence="8">
    <location>
        <position position="384"/>
    </location>
    <ligand>
        <name>[4Fe-4S] cluster</name>
        <dbReference type="ChEBI" id="CHEBI:49883"/>
        <label>1</label>
    </ligand>
</feature>
<evidence type="ECO:0000256" key="2">
    <source>
        <dbReference type="ARBA" id="ARBA00022485"/>
    </source>
</evidence>
<keyword evidence="3 8" id="KW-0479">Metal-binding</keyword>
<comment type="similarity">
    <text evidence="8">Belongs to the 4Fe4S bacterial-type ferredoxin family. RnfC subfamily.</text>
</comment>
<dbReference type="InterPro" id="IPR026902">
    <property type="entry name" value="RnfC_N"/>
</dbReference>
<dbReference type="NCBIfam" id="NF003454">
    <property type="entry name" value="PRK05035.1"/>
    <property type="match status" value="1"/>
</dbReference>
<dbReference type="AlphaFoldDB" id="A0A1F4TPE6"/>
<feature type="binding site" evidence="8">
    <location>
        <position position="420"/>
    </location>
    <ligand>
        <name>[4Fe-4S] cluster</name>
        <dbReference type="ChEBI" id="CHEBI:49883"/>
        <label>2</label>
    </ligand>
</feature>
<proteinExistence type="inferred from homology"/>
<dbReference type="InterPro" id="IPR037225">
    <property type="entry name" value="Nuo51_FMN-bd_sf"/>
</dbReference>
<organism evidence="10 11">
    <name type="scientific">candidate division WOR-1 bacterium RIFOXYC2_FULL_41_25</name>
    <dbReference type="NCBI Taxonomy" id="1802586"/>
    <lineage>
        <taxon>Bacteria</taxon>
        <taxon>Bacillati</taxon>
        <taxon>Saganbacteria</taxon>
    </lineage>
</organism>
<dbReference type="SUPFAM" id="SSF46548">
    <property type="entry name" value="alpha-helical ferredoxin"/>
    <property type="match status" value="1"/>
</dbReference>
<gene>
    <name evidence="8" type="primary">rnfC</name>
    <name evidence="10" type="ORF">A2462_04540</name>
</gene>
<evidence type="ECO:0000313" key="11">
    <source>
        <dbReference type="Proteomes" id="UP000177309"/>
    </source>
</evidence>
<feature type="binding site" evidence="8">
    <location>
        <position position="427"/>
    </location>
    <ligand>
        <name>[4Fe-4S] cluster</name>
        <dbReference type="ChEBI" id="CHEBI:49883"/>
        <label>1</label>
    </ligand>
</feature>
<dbReference type="GO" id="GO:0009055">
    <property type="term" value="F:electron transfer activity"/>
    <property type="evidence" value="ECO:0007669"/>
    <property type="project" value="InterPro"/>
</dbReference>
<dbReference type="InterPro" id="IPR017900">
    <property type="entry name" value="4Fe4S_Fe_S_CS"/>
</dbReference>
<feature type="domain" description="4Fe-4S ferredoxin-type" evidence="9">
    <location>
        <begin position="366"/>
        <end position="398"/>
    </location>
</feature>
<name>A0A1F4TPE6_UNCSA</name>
<dbReference type="PANTHER" id="PTHR43034:SF2">
    <property type="entry name" value="ION-TRANSLOCATING OXIDOREDUCTASE COMPLEX SUBUNIT C"/>
    <property type="match status" value="1"/>
</dbReference>
<protein>
    <recommendedName>
        <fullName evidence="8">Ion-translocating oxidoreductase complex subunit C</fullName>
        <ecNumber evidence="8">7.-.-.-</ecNumber>
    </recommendedName>
    <alternativeName>
        <fullName evidence="8">Rnf electron transport complex subunit C</fullName>
    </alternativeName>
</protein>
<dbReference type="EMBL" id="MEUI01000014">
    <property type="protein sequence ID" value="OGC34581.1"/>
    <property type="molecule type" value="Genomic_DNA"/>
</dbReference>
<dbReference type="Gene3D" id="3.30.70.20">
    <property type="match status" value="1"/>
</dbReference>
<dbReference type="InterPro" id="IPR011538">
    <property type="entry name" value="Nuo51_FMN-bd"/>
</dbReference>
<evidence type="ECO:0000256" key="7">
    <source>
        <dbReference type="ARBA" id="ARBA00023014"/>
    </source>
</evidence>
<evidence type="ECO:0000256" key="1">
    <source>
        <dbReference type="ARBA" id="ARBA00022448"/>
    </source>
</evidence>
<dbReference type="InterPro" id="IPR019554">
    <property type="entry name" value="Soluble_ligand-bd"/>
</dbReference>
<keyword evidence="6 8" id="KW-0408">Iron</keyword>
<dbReference type="SUPFAM" id="SSF142019">
    <property type="entry name" value="Nqo1 FMN-binding domain-like"/>
    <property type="match status" value="1"/>
</dbReference>
<evidence type="ECO:0000256" key="5">
    <source>
        <dbReference type="ARBA" id="ARBA00022982"/>
    </source>
</evidence>
<sequence>MKLKTFAQGIHPPYNKKTVNLSIEEAVYPHNVIIPLHQHTGATCEPLVKVGDEVVEGQKIGDSAKFISAAVHASISGKVTKIEKMLHPCGVEVLSVVIEGSNSSTVVQRDSSAGEEKKNKTVDGLSPEEIRQIVKEAGIVGLGGAAFPAHVKLSPPKDKKIDTILVNGCECEPYITADHRIMLERTADLLVGAELVAKATGATRVLVGVEDNKHDAVLQLKTEIRKRHFTNLPDGIEVVTLETKYPQGGEKMLIKAVLNREVPSRGLPLDVGVVVVNVGTAVAITEAVRDGKSLIKRVVTITGSGIKEPKNLLVRIGTSFKDIVEQCGGLTADAYKIVMGGPMMGAPQLSLEVPVVKATSCILVLSKSEVKEDQIFPCVKCGRCVDHCPMSLLPTRLAAYANNANYSEFEEWGGQDCIECGCCTYVCPAKIPIVHWVKLAKLKLRQMK</sequence>
<dbReference type="HAMAP" id="MF_00461">
    <property type="entry name" value="RsxC_RnfC"/>
    <property type="match status" value="1"/>
</dbReference>
<feature type="binding site" evidence="8">
    <location>
        <position position="388"/>
    </location>
    <ligand>
        <name>[4Fe-4S] cluster</name>
        <dbReference type="ChEBI" id="CHEBI:49883"/>
        <label>2</label>
    </ligand>
</feature>
<dbReference type="PROSITE" id="PS00198">
    <property type="entry name" value="4FE4S_FER_1"/>
    <property type="match status" value="1"/>
</dbReference>
<dbReference type="Pfam" id="PF01512">
    <property type="entry name" value="Complex1_51K"/>
    <property type="match status" value="1"/>
</dbReference>
<dbReference type="InterPro" id="IPR010208">
    <property type="entry name" value="Ion_transpt_RnfC/RsxC"/>
</dbReference>
<dbReference type="PANTHER" id="PTHR43034">
    <property type="entry name" value="ION-TRANSLOCATING OXIDOREDUCTASE COMPLEX SUBUNIT C"/>
    <property type="match status" value="1"/>
</dbReference>
<keyword evidence="7 8" id="KW-0411">Iron-sulfur</keyword>
<keyword evidence="8" id="KW-1003">Cell membrane</keyword>
<keyword evidence="8" id="KW-1278">Translocase</keyword>
<keyword evidence="5 8" id="KW-0249">Electron transport</keyword>
<evidence type="ECO:0000313" key="10">
    <source>
        <dbReference type="EMBL" id="OGC34581.1"/>
    </source>
</evidence>
<dbReference type="GO" id="GO:0005886">
    <property type="term" value="C:plasma membrane"/>
    <property type="evidence" value="ECO:0007669"/>
    <property type="project" value="UniProtKB-SubCell"/>
</dbReference>
<comment type="caution">
    <text evidence="10">The sequence shown here is derived from an EMBL/GenBank/DDBJ whole genome shotgun (WGS) entry which is preliminary data.</text>
</comment>
<dbReference type="GO" id="GO:0022900">
    <property type="term" value="P:electron transport chain"/>
    <property type="evidence" value="ECO:0007669"/>
    <property type="project" value="UniProtKB-UniRule"/>
</dbReference>
<comment type="cofactor">
    <cofactor evidence="8">
        <name>[4Fe-4S] cluster</name>
        <dbReference type="ChEBI" id="CHEBI:49883"/>
    </cofactor>
    <text evidence="8">Binds 2 [4Fe-4S] clusters per subunit.</text>
</comment>
<accession>A0A1F4TPE6</accession>
<keyword evidence="2 8" id="KW-0004">4Fe-4S</keyword>
<keyword evidence="1 8" id="KW-0813">Transport</keyword>
<feature type="domain" description="4Fe-4S ferredoxin-type" evidence="9">
    <location>
        <begin position="408"/>
        <end position="437"/>
    </location>
</feature>
<dbReference type="Proteomes" id="UP000177309">
    <property type="component" value="Unassembled WGS sequence"/>
</dbReference>
<evidence type="ECO:0000259" key="9">
    <source>
        <dbReference type="PROSITE" id="PS51379"/>
    </source>
</evidence>
<reference evidence="10 11" key="1">
    <citation type="journal article" date="2016" name="Nat. Commun.">
        <title>Thousands of microbial genomes shed light on interconnected biogeochemical processes in an aquifer system.</title>
        <authorList>
            <person name="Anantharaman K."/>
            <person name="Brown C.T."/>
            <person name="Hug L.A."/>
            <person name="Sharon I."/>
            <person name="Castelle C.J."/>
            <person name="Probst A.J."/>
            <person name="Thomas B.C."/>
            <person name="Singh A."/>
            <person name="Wilkins M.J."/>
            <person name="Karaoz U."/>
            <person name="Brodie E.L."/>
            <person name="Williams K.H."/>
            <person name="Hubbard S.S."/>
            <person name="Banfield J.F."/>
        </authorList>
    </citation>
    <scope>NUCLEOTIDE SEQUENCE [LARGE SCALE GENOMIC DNA]</scope>
</reference>
<feature type="binding site" evidence="8">
    <location>
        <position position="423"/>
    </location>
    <ligand>
        <name>[4Fe-4S] cluster</name>
        <dbReference type="ChEBI" id="CHEBI:49883"/>
        <label>2</label>
    </ligand>
</feature>
<dbReference type="Pfam" id="PF13375">
    <property type="entry name" value="RnfC_N"/>
    <property type="match status" value="1"/>
</dbReference>
<feature type="binding site" evidence="8">
    <location>
        <position position="417"/>
    </location>
    <ligand>
        <name>[4Fe-4S] cluster</name>
        <dbReference type="ChEBI" id="CHEBI:49883"/>
        <label>2</label>
    </ligand>
</feature>
<dbReference type="EC" id="7.-.-.-" evidence="8"/>
<dbReference type="Pfam" id="PF10531">
    <property type="entry name" value="SLBB"/>
    <property type="match status" value="1"/>
</dbReference>
<dbReference type="Gene3D" id="3.40.50.11540">
    <property type="entry name" value="NADH-ubiquinone oxidoreductase 51kDa subunit"/>
    <property type="match status" value="1"/>
</dbReference>
<feature type="binding site" evidence="8">
    <location>
        <position position="381"/>
    </location>
    <ligand>
        <name>[4Fe-4S] cluster</name>
        <dbReference type="ChEBI" id="CHEBI:49883"/>
        <label>1</label>
    </ligand>
</feature>
<keyword evidence="8" id="KW-0472">Membrane</keyword>
<feature type="binding site" evidence="8">
    <location>
        <position position="378"/>
    </location>
    <ligand>
        <name>[4Fe-4S] cluster</name>
        <dbReference type="ChEBI" id="CHEBI:49883"/>
        <label>1</label>
    </ligand>
</feature>
<evidence type="ECO:0000256" key="3">
    <source>
        <dbReference type="ARBA" id="ARBA00022723"/>
    </source>
</evidence>
<dbReference type="GO" id="GO:0051539">
    <property type="term" value="F:4 iron, 4 sulfur cluster binding"/>
    <property type="evidence" value="ECO:0007669"/>
    <property type="project" value="UniProtKB-KW"/>
</dbReference>
<comment type="subunit">
    <text evidence="8">The complex is composed of six subunits: RnfA, RnfB, RnfC, RnfD, RnfE and RnfG.</text>
</comment>